<dbReference type="GO" id="GO:0005886">
    <property type="term" value="C:plasma membrane"/>
    <property type="evidence" value="ECO:0007669"/>
    <property type="project" value="UniProtKB-SubCell"/>
</dbReference>
<organism evidence="20 21">
    <name type="scientific">Candidatus Onthomorpha intestinigallinarum</name>
    <dbReference type="NCBI Taxonomy" id="2840880"/>
    <lineage>
        <taxon>Bacteria</taxon>
        <taxon>Pseudomonadati</taxon>
        <taxon>Bacteroidota</taxon>
        <taxon>Bacteroidia</taxon>
        <taxon>Bacteroidales</taxon>
        <taxon>Candidatus Onthomorpha</taxon>
    </lineage>
</organism>
<evidence type="ECO:0000313" key="20">
    <source>
        <dbReference type="EMBL" id="HIW87274.1"/>
    </source>
</evidence>
<feature type="transmembrane region" description="Helical" evidence="19">
    <location>
        <begin position="82"/>
        <end position="100"/>
    </location>
</feature>
<evidence type="ECO:0000256" key="16">
    <source>
        <dbReference type="ARBA" id="ARBA00023209"/>
    </source>
</evidence>
<evidence type="ECO:0000256" key="3">
    <source>
        <dbReference type="ARBA" id="ARBA00005119"/>
    </source>
</evidence>
<feature type="transmembrane region" description="Helical" evidence="19">
    <location>
        <begin position="180"/>
        <end position="196"/>
    </location>
</feature>
<comment type="pathway">
    <text evidence="4">Lipid metabolism.</text>
</comment>
<feature type="transmembrane region" description="Helical" evidence="19">
    <location>
        <begin position="251"/>
        <end position="269"/>
    </location>
</feature>
<dbReference type="InterPro" id="IPR000374">
    <property type="entry name" value="PC_trans"/>
</dbReference>
<reference evidence="20" key="1">
    <citation type="journal article" date="2021" name="PeerJ">
        <title>Extensive microbial diversity within the chicken gut microbiome revealed by metagenomics and culture.</title>
        <authorList>
            <person name="Gilroy R."/>
            <person name="Ravi A."/>
            <person name="Getino M."/>
            <person name="Pursley I."/>
            <person name="Horton D.L."/>
            <person name="Alikhan N.F."/>
            <person name="Baker D."/>
            <person name="Gharbi K."/>
            <person name="Hall N."/>
            <person name="Watson M."/>
            <person name="Adriaenssens E.M."/>
            <person name="Foster-Nyarko E."/>
            <person name="Jarju S."/>
            <person name="Secka A."/>
            <person name="Antonio M."/>
            <person name="Oren A."/>
            <person name="Chaudhuri R.R."/>
            <person name="La Ragione R."/>
            <person name="Hildebrand F."/>
            <person name="Pallen M.J."/>
        </authorList>
    </citation>
    <scope>NUCLEOTIDE SEQUENCE</scope>
    <source>
        <strain evidence="20">Gambia16-930</strain>
    </source>
</reference>
<evidence type="ECO:0000256" key="10">
    <source>
        <dbReference type="ARBA" id="ARBA00022679"/>
    </source>
</evidence>
<accession>A0A9D1RG59</accession>
<evidence type="ECO:0000256" key="12">
    <source>
        <dbReference type="ARBA" id="ARBA00022695"/>
    </source>
</evidence>
<evidence type="ECO:0000256" key="4">
    <source>
        <dbReference type="ARBA" id="ARBA00005189"/>
    </source>
</evidence>
<dbReference type="GO" id="GO:0016024">
    <property type="term" value="P:CDP-diacylglycerol biosynthetic process"/>
    <property type="evidence" value="ECO:0007669"/>
    <property type="project" value="TreeGrafter"/>
</dbReference>
<keyword evidence="10 18" id="KW-0808">Transferase</keyword>
<dbReference type="EC" id="2.7.7.41" evidence="6 18"/>
<dbReference type="EMBL" id="DXGG01000112">
    <property type="protein sequence ID" value="HIW87274.1"/>
    <property type="molecule type" value="Genomic_DNA"/>
</dbReference>
<gene>
    <name evidence="20" type="ORF">IAC47_03250</name>
</gene>
<evidence type="ECO:0000256" key="13">
    <source>
        <dbReference type="ARBA" id="ARBA00022989"/>
    </source>
</evidence>
<comment type="catalytic activity">
    <reaction evidence="1 18">
        <text>a 1,2-diacyl-sn-glycero-3-phosphate + CTP + H(+) = a CDP-1,2-diacyl-sn-glycerol + diphosphate</text>
        <dbReference type="Rhea" id="RHEA:16229"/>
        <dbReference type="ChEBI" id="CHEBI:15378"/>
        <dbReference type="ChEBI" id="CHEBI:33019"/>
        <dbReference type="ChEBI" id="CHEBI:37563"/>
        <dbReference type="ChEBI" id="CHEBI:58332"/>
        <dbReference type="ChEBI" id="CHEBI:58608"/>
        <dbReference type="EC" id="2.7.7.41"/>
    </reaction>
</comment>
<evidence type="ECO:0000256" key="15">
    <source>
        <dbReference type="ARBA" id="ARBA00023136"/>
    </source>
</evidence>
<keyword evidence="11 18" id="KW-0812">Transmembrane</keyword>
<comment type="similarity">
    <text evidence="5 18">Belongs to the CDS family.</text>
</comment>
<protein>
    <recommendedName>
        <fullName evidence="7 18">Phosphatidate cytidylyltransferase</fullName>
        <ecNumber evidence="6 18">2.7.7.41</ecNumber>
    </recommendedName>
</protein>
<feature type="transmembrane region" description="Helical" evidence="19">
    <location>
        <begin position="137"/>
        <end position="159"/>
    </location>
</feature>
<evidence type="ECO:0000256" key="9">
    <source>
        <dbReference type="ARBA" id="ARBA00022516"/>
    </source>
</evidence>
<evidence type="ECO:0000313" key="21">
    <source>
        <dbReference type="Proteomes" id="UP000824267"/>
    </source>
</evidence>
<keyword evidence="13 19" id="KW-1133">Transmembrane helix</keyword>
<comment type="caution">
    <text evidence="20">The sequence shown here is derived from an EMBL/GenBank/DDBJ whole genome shotgun (WGS) entry which is preliminary data.</text>
</comment>
<dbReference type="GO" id="GO:0004605">
    <property type="term" value="F:phosphatidate cytidylyltransferase activity"/>
    <property type="evidence" value="ECO:0007669"/>
    <property type="project" value="UniProtKB-EC"/>
</dbReference>
<evidence type="ECO:0000256" key="7">
    <source>
        <dbReference type="ARBA" id="ARBA00019373"/>
    </source>
</evidence>
<feature type="transmembrane region" description="Helical" evidence="19">
    <location>
        <begin position="57"/>
        <end position="76"/>
    </location>
</feature>
<feature type="transmembrane region" description="Helical" evidence="19">
    <location>
        <begin position="202"/>
        <end position="223"/>
    </location>
</feature>
<keyword evidence="8" id="KW-1003">Cell membrane</keyword>
<name>A0A9D1RG59_9BACT</name>
<keyword evidence="9" id="KW-0444">Lipid biosynthesis</keyword>
<comment type="pathway">
    <text evidence="3 18">Phospholipid metabolism; CDP-diacylglycerol biosynthesis; CDP-diacylglycerol from sn-glycerol 3-phosphate: step 3/3.</text>
</comment>
<keyword evidence="12 18" id="KW-0548">Nucleotidyltransferase</keyword>
<keyword evidence="15 19" id="KW-0472">Membrane</keyword>
<evidence type="ECO:0000256" key="5">
    <source>
        <dbReference type="ARBA" id="ARBA00010185"/>
    </source>
</evidence>
<feature type="transmembrane region" description="Helical" evidence="19">
    <location>
        <begin position="12"/>
        <end position="45"/>
    </location>
</feature>
<feature type="transmembrane region" description="Helical" evidence="19">
    <location>
        <begin position="112"/>
        <end position="131"/>
    </location>
</feature>
<keyword evidence="17" id="KW-1208">Phospholipid metabolism</keyword>
<evidence type="ECO:0000256" key="2">
    <source>
        <dbReference type="ARBA" id="ARBA00004651"/>
    </source>
</evidence>
<evidence type="ECO:0000256" key="14">
    <source>
        <dbReference type="ARBA" id="ARBA00023098"/>
    </source>
</evidence>
<dbReference type="AlphaFoldDB" id="A0A9D1RG59"/>
<keyword evidence="16" id="KW-0594">Phospholipid biosynthesis</keyword>
<evidence type="ECO:0000256" key="8">
    <source>
        <dbReference type="ARBA" id="ARBA00022475"/>
    </source>
</evidence>
<dbReference type="PANTHER" id="PTHR46382">
    <property type="entry name" value="PHOSPHATIDATE CYTIDYLYLTRANSFERASE"/>
    <property type="match status" value="1"/>
</dbReference>
<evidence type="ECO:0000256" key="17">
    <source>
        <dbReference type="ARBA" id="ARBA00023264"/>
    </source>
</evidence>
<evidence type="ECO:0000256" key="18">
    <source>
        <dbReference type="RuleBase" id="RU003938"/>
    </source>
</evidence>
<evidence type="ECO:0000256" key="6">
    <source>
        <dbReference type="ARBA" id="ARBA00012487"/>
    </source>
</evidence>
<keyword evidence="14" id="KW-0443">Lipid metabolism</keyword>
<proteinExistence type="inferred from homology"/>
<sequence>MKDLLKRTVTGAVYVLSVILAICIDARISSVYFGIVALLAVHEFVSITTNNLQKLNAVLTYLTAASVYATVALYSFGVNHLITLALAVLGILALFITELYGKDKNPFTSISYSLCGLVYIVFPLSLTNFIIQTGGGFEPYLLLAVFIFAWCNDTFAYLVGSKFGRHKLFERHSPKKSWEGFFGGFVATLVAALIMNRCVDGFVWWDWMALAVITTVVGTFGDLTESMFKRQMGVKDSGRILPGHGGILDRFDILLAVLPVAWVYLILAVN</sequence>
<comment type="subcellular location">
    <subcellularLocation>
        <location evidence="2">Cell membrane</location>
        <topology evidence="2">Multi-pass membrane protein</topology>
    </subcellularLocation>
</comment>
<dbReference type="PROSITE" id="PS01315">
    <property type="entry name" value="CDS"/>
    <property type="match status" value="1"/>
</dbReference>
<reference evidence="20" key="2">
    <citation type="submission" date="2021-04" db="EMBL/GenBank/DDBJ databases">
        <authorList>
            <person name="Gilroy R."/>
        </authorList>
    </citation>
    <scope>NUCLEOTIDE SEQUENCE</scope>
    <source>
        <strain evidence="20">Gambia16-930</strain>
    </source>
</reference>
<dbReference type="Proteomes" id="UP000824267">
    <property type="component" value="Unassembled WGS sequence"/>
</dbReference>
<evidence type="ECO:0000256" key="1">
    <source>
        <dbReference type="ARBA" id="ARBA00001698"/>
    </source>
</evidence>
<evidence type="ECO:0000256" key="11">
    <source>
        <dbReference type="ARBA" id="ARBA00022692"/>
    </source>
</evidence>
<dbReference type="PANTHER" id="PTHR46382:SF1">
    <property type="entry name" value="PHOSPHATIDATE CYTIDYLYLTRANSFERASE"/>
    <property type="match status" value="1"/>
</dbReference>
<dbReference type="Pfam" id="PF01148">
    <property type="entry name" value="CTP_transf_1"/>
    <property type="match status" value="1"/>
</dbReference>
<evidence type="ECO:0000256" key="19">
    <source>
        <dbReference type="SAM" id="Phobius"/>
    </source>
</evidence>